<feature type="chain" id="PRO_5001668763" description="DUF4251 domain-containing protein" evidence="1">
    <location>
        <begin position="21"/>
        <end position="164"/>
    </location>
</feature>
<keyword evidence="1" id="KW-0732">Signal</keyword>
<dbReference type="HOGENOM" id="CLU_122390_1_0_10"/>
<dbReference type="Gene3D" id="2.40.128.410">
    <property type="match status" value="1"/>
</dbReference>
<sequence>MKRMILAAIVIAVLAGCAGTQNLSPEKAERQAETAQKVSEGLKKQRYTIEVNHVYPQRMHAKALSYGYYIKVSGDSLYSYLPYFGHAYRVPYGGGKGLDFAEKMTEYIITKGKGGRMNIDIKVDNREDRYTYHLEVYDNGRAFLDVSSDERDRIGFSGMMDVGR</sequence>
<reference evidence="2 3" key="1">
    <citation type="submission" date="2013-08" db="EMBL/GenBank/DDBJ databases">
        <authorList>
            <person name="Weinstock G."/>
            <person name="Sodergren E."/>
            <person name="Wylie T."/>
            <person name="Fulton L."/>
            <person name="Fulton R."/>
            <person name="Fronick C."/>
            <person name="O'Laughlin M."/>
            <person name="Godfrey J."/>
            <person name="Miner T."/>
            <person name="Herter B."/>
            <person name="Appelbaum E."/>
            <person name="Cordes M."/>
            <person name="Lek S."/>
            <person name="Wollam A."/>
            <person name="Pepin K.H."/>
            <person name="Palsikar V.B."/>
            <person name="Mitreva M."/>
            <person name="Wilson R.K."/>
        </authorList>
    </citation>
    <scope>NUCLEOTIDE SEQUENCE [LARGE SCALE GENOMIC DNA]</scope>
    <source>
        <strain evidence="2 3">ATCC 15930</strain>
    </source>
</reference>
<evidence type="ECO:0000313" key="3">
    <source>
        <dbReference type="Proteomes" id="UP000027442"/>
    </source>
</evidence>
<name>A0A069QSD4_HOYLO</name>
<evidence type="ECO:0008006" key="4">
    <source>
        <dbReference type="Google" id="ProtNLM"/>
    </source>
</evidence>
<dbReference type="Pfam" id="PF14059">
    <property type="entry name" value="DUF4251"/>
    <property type="match status" value="1"/>
</dbReference>
<evidence type="ECO:0000256" key="1">
    <source>
        <dbReference type="SAM" id="SignalP"/>
    </source>
</evidence>
<feature type="signal peptide" evidence="1">
    <location>
        <begin position="1"/>
        <end position="20"/>
    </location>
</feature>
<comment type="caution">
    <text evidence="2">The sequence shown here is derived from an EMBL/GenBank/DDBJ whole genome shotgun (WGS) entry which is preliminary data.</text>
</comment>
<evidence type="ECO:0000313" key="2">
    <source>
        <dbReference type="EMBL" id="KDR52746.1"/>
    </source>
</evidence>
<dbReference type="PATRIC" id="fig|1122985.7.peg.1180"/>
<dbReference type="PROSITE" id="PS51257">
    <property type="entry name" value="PROKAR_LIPOPROTEIN"/>
    <property type="match status" value="1"/>
</dbReference>
<dbReference type="AlphaFoldDB" id="A0A069QSD4"/>
<keyword evidence="3" id="KW-1185">Reference proteome</keyword>
<organism evidence="2 3">
    <name type="scientific">Hoylesella loescheii DSM 19665 = JCM 12249 = ATCC 15930</name>
    <dbReference type="NCBI Taxonomy" id="1122985"/>
    <lineage>
        <taxon>Bacteria</taxon>
        <taxon>Pseudomonadati</taxon>
        <taxon>Bacteroidota</taxon>
        <taxon>Bacteroidia</taxon>
        <taxon>Bacteroidales</taxon>
        <taxon>Prevotellaceae</taxon>
        <taxon>Hoylesella</taxon>
    </lineage>
</organism>
<dbReference type="Proteomes" id="UP000027442">
    <property type="component" value="Unassembled WGS sequence"/>
</dbReference>
<dbReference type="eggNOG" id="ENOG50330M9">
    <property type="taxonomic scope" value="Bacteria"/>
</dbReference>
<accession>A0A069QSD4</accession>
<dbReference type="InterPro" id="IPR025347">
    <property type="entry name" value="DUF4251"/>
</dbReference>
<dbReference type="RefSeq" id="WP_025789917.1">
    <property type="nucleotide sequence ID" value="NZ_KB899212.1"/>
</dbReference>
<proteinExistence type="predicted"/>
<gene>
    <name evidence="2" type="ORF">HMPREF1991_01139</name>
</gene>
<protein>
    <recommendedName>
        <fullName evidence="4">DUF4251 domain-containing protein</fullName>
    </recommendedName>
</protein>
<dbReference type="EMBL" id="JNGW01000045">
    <property type="protein sequence ID" value="KDR52746.1"/>
    <property type="molecule type" value="Genomic_DNA"/>
</dbReference>